<evidence type="ECO:0000313" key="1">
    <source>
        <dbReference type="EMBL" id="OAA60382.1"/>
    </source>
</evidence>
<reference evidence="1 2" key="1">
    <citation type="journal article" date="2016" name="Genome Biol. Evol.">
        <title>Divergent and convergent evolution of fungal pathogenicity.</title>
        <authorList>
            <person name="Shang Y."/>
            <person name="Xiao G."/>
            <person name="Zheng P."/>
            <person name="Cen K."/>
            <person name="Zhan S."/>
            <person name="Wang C."/>
        </authorList>
    </citation>
    <scope>NUCLEOTIDE SEQUENCE [LARGE SCALE GENOMIC DNA]</scope>
    <source>
        <strain evidence="1 2">RCEF 264</strain>
    </source>
</reference>
<organism evidence="1 2">
    <name type="scientific">Niveomyces insectorum RCEF 264</name>
    <dbReference type="NCBI Taxonomy" id="1081102"/>
    <lineage>
        <taxon>Eukaryota</taxon>
        <taxon>Fungi</taxon>
        <taxon>Dikarya</taxon>
        <taxon>Ascomycota</taxon>
        <taxon>Pezizomycotina</taxon>
        <taxon>Sordariomycetes</taxon>
        <taxon>Hypocreomycetidae</taxon>
        <taxon>Hypocreales</taxon>
        <taxon>Cordycipitaceae</taxon>
        <taxon>Niveomyces</taxon>
    </lineage>
</organism>
<dbReference type="PANTHER" id="PTHR21310">
    <property type="entry name" value="AMINOGLYCOSIDE PHOSPHOTRANSFERASE-RELATED-RELATED"/>
    <property type="match status" value="1"/>
</dbReference>
<evidence type="ECO:0008006" key="3">
    <source>
        <dbReference type="Google" id="ProtNLM"/>
    </source>
</evidence>
<dbReference type="InterPro" id="IPR051678">
    <property type="entry name" value="AGP_Transferase"/>
</dbReference>
<dbReference type="OrthoDB" id="4869268at2759"/>
<name>A0A167TA86_9HYPO</name>
<dbReference type="AlphaFoldDB" id="A0A167TA86"/>
<proteinExistence type="predicted"/>
<sequence>MASTIQLGFVKHIDYDAAVASEDDVLNKHRQWKESMAFLVDLWQRRQALERLVALHLRVDDAARVRTGHPKTWRQGAFNEAIPMLVFDDAAAAHDQTRFPAGPDDGETGLRRVILRCPLPAKCAETYHPGSILEKMRCETAAYVWMQRHCPGARIPHLYGFGFPNGAHFVASLLRWPVPSDYLPIDVHDAAVTAVPTGYMVLEHFGPSLGKEMPLVIRNQKLTEEPVKMHNLFRSVSRVLLAVARIPQPRIGAFRFNDDGTISLDNRPITCGVFLLENDGAPRTMAIDRTYTNVDQYVADLATFHDQRFLAAPNAALDLPDCHGQMAIKTCLRAVAHHFLKDEHRSGPFALYLSDANAANFMVDDDWNVTGMFDLEWIISGPVDLPRTPSWLTWESIDAIAGKGYAEFDATRAVFMKVFKEEERRTDTGALEDAAGSTLSSIMEDTWRSKRFWFYKSLLSTNGMDHIVRSQIIPLFSQETLAYTDVARLWCPALADVVKRKLDDRAAYLVELADLFGRTT</sequence>
<accession>A0A167TA86</accession>
<gene>
    <name evidence="1" type="ORF">SPI_05506</name>
</gene>
<dbReference type="STRING" id="1081102.A0A167TA86"/>
<protein>
    <recommendedName>
        <fullName evidence="3">Aminoglycoside phosphotransferase</fullName>
    </recommendedName>
</protein>
<comment type="caution">
    <text evidence="1">The sequence shown here is derived from an EMBL/GenBank/DDBJ whole genome shotgun (WGS) entry which is preliminary data.</text>
</comment>
<dbReference type="PANTHER" id="PTHR21310:SF37">
    <property type="entry name" value="AMINOGLYCOSIDE PHOSPHOTRANSFERASE DOMAIN-CONTAINING PROTEIN"/>
    <property type="match status" value="1"/>
</dbReference>
<dbReference type="EMBL" id="AZHD01000009">
    <property type="protein sequence ID" value="OAA60382.1"/>
    <property type="molecule type" value="Genomic_DNA"/>
</dbReference>
<evidence type="ECO:0000313" key="2">
    <source>
        <dbReference type="Proteomes" id="UP000076874"/>
    </source>
</evidence>
<dbReference type="Proteomes" id="UP000076874">
    <property type="component" value="Unassembled WGS sequence"/>
</dbReference>
<keyword evidence="2" id="KW-1185">Reference proteome</keyword>